<dbReference type="EMBL" id="JAVDXZ010000001">
    <property type="protein sequence ID" value="MDR7330067.1"/>
    <property type="molecule type" value="Genomic_DNA"/>
</dbReference>
<dbReference type="Proteomes" id="UP001180840">
    <property type="component" value="Unassembled WGS sequence"/>
</dbReference>
<accession>A0ABU1ZYR8</accession>
<protein>
    <submittedName>
        <fullName evidence="6">DNA-binding IclR family transcriptional regulator</fullName>
    </submittedName>
</protein>
<evidence type="ECO:0000313" key="6">
    <source>
        <dbReference type="EMBL" id="MDR7330067.1"/>
    </source>
</evidence>
<evidence type="ECO:0000313" key="7">
    <source>
        <dbReference type="Proteomes" id="UP001180840"/>
    </source>
</evidence>
<dbReference type="InterPro" id="IPR050707">
    <property type="entry name" value="HTH_MetabolicPath_Reg"/>
</dbReference>
<keyword evidence="2 6" id="KW-0238">DNA-binding</keyword>
<dbReference type="PANTHER" id="PTHR30136:SF24">
    <property type="entry name" value="HTH-TYPE TRANSCRIPTIONAL REPRESSOR ALLR"/>
    <property type="match status" value="1"/>
</dbReference>
<gene>
    <name evidence="6" type="ORF">J2S39_001743</name>
</gene>
<dbReference type="GO" id="GO:0003677">
    <property type="term" value="F:DNA binding"/>
    <property type="evidence" value="ECO:0007669"/>
    <property type="project" value="UniProtKB-KW"/>
</dbReference>
<name>A0ABU1ZYR8_9CORY</name>
<feature type="domain" description="IclR-ED" evidence="5">
    <location>
        <begin position="72"/>
        <end position="256"/>
    </location>
</feature>
<dbReference type="Gene3D" id="3.30.450.40">
    <property type="match status" value="1"/>
</dbReference>
<organism evidence="6 7">
    <name type="scientific">Corynebacterium guangdongense</name>
    <dbReference type="NCBI Taxonomy" id="1783348"/>
    <lineage>
        <taxon>Bacteria</taxon>
        <taxon>Bacillati</taxon>
        <taxon>Actinomycetota</taxon>
        <taxon>Actinomycetes</taxon>
        <taxon>Mycobacteriales</taxon>
        <taxon>Corynebacteriaceae</taxon>
        <taxon>Corynebacterium</taxon>
    </lineage>
</organism>
<dbReference type="SMART" id="SM00346">
    <property type="entry name" value="HTH_ICLR"/>
    <property type="match status" value="1"/>
</dbReference>
<proteinExistence type="predicted"/>
<evidence type="ECO:0000259" key="5">
    <source>
        <dbReference type="PROSITE" id="PS51078"/>
    </source>
</evidence>
<evidence type="ECO:0000256" key="3">
    <source>
        <dbReference type="ARBA" id="ARBA00023163"/>
    </source>
</evidence>
<dbReference type="PROSITE" id="PS51078">
    <property type="entry name" value="ICLR_ED"/>
    <property type="match status" value="1"/>
</dbReference>
<dbReference type="InterPro" id="IPR014757">
    <property type="entry name" value="Tscrpt_reg_IclR_C"/>
</dbReference>
<feature type="region of interest" description="Disordered" evidence="4">
    <location>
        <begin position="259"/>
        <end position="278"/>
    </location>
</feature>
<keyword evidence="3" id="KW-0804">Transcription</keyword>
<dbReference type="Gene3D" id="1.10.10.10">
    <property type="entry name" value="Winged helix-like DNA-binding domain superfamily/Winged helix DNA-binding domain"/>
    <property type="match status" value="1"/>
</dbReference>
<dbReference type="Pfam" id="PF01614">
    <property type="entry name" value="IclR_C"/>
    <property type="match status" value="1"/>
</dbReference>
<dbReference type="SUPFAM" id="SSF46785">
    <property type="entry name" value="Winged helix' DNA-binding domain"/>
    <property type="match status" value="1"/>
</dbReference>
<dbReference type="InterPro" id="IPR029016">
    <property type="entry name" value="GAF-like_dom_sf"/>
</dbReference>
<dbReference type="InterPro" id="IPR036388">
    <property type="entry name" value="WH-like_DNA-bd_sf"/>
</dbReference>
<evidence type="ECO:0000256" key="2">
    <source>
        <dbReference type="ARBA" id="ARBA00023125"/>
    </source>
</evidence>
<evidence type="ECO:0000256" key="1">
    <source>
        <dbReference type="ARBA" id="ARBA00023015"/>
    </source>
</evidence>
<dbReference type="InterPro" id="IPR005471">
    <property type="entry name" value="Tscrpt_reg_IclR_N"/>
</dbReference>
<dbReference type="InterPro" id="IPR036390">
    <property type="entry name" value="WH_DNA-bd_sf"/>
</dbReference>
<reference evidence="6" key="1">
    <citation type="submission" date="2023-07" db="EMBL/GenBank/DDBJ databases">
        <title>Sequencing the genomes of 1000 actinobacteria strains.</title>
        <authorList>
            <person name="Klenk H.-P."/>
        </authorList>
    </citation>
    <scope>NUCLEOTIDE SEQUENCE</scope>
    <source>
        <strain evidence="6">DSM 107476</strain>
    </source>
</reference>
<evidence type="ECO:0000256" key="4">
    <source>
        <dbReference type="SAM" id="MobiDB-lite"/>
    </source>
</evidence>
<sequence length="278" mass="30771">MAGNNRTPGRSVISKVSAVLRSFELAKHPQTLGGIAESADLPLSSAHRIVSELVDEEILSKMSDGRYTINLRLWSLSQSVGQQIRTAAHPFVQDLYSLTGHTSHLAVRYGRDSLYVIRLYGSQRVPRTSWAGSRQPLHSTAVGKVLLAYSSTWMWDAYIDGGMEAFTPLTIQRPERLKEELRAVRAHGWATTHQEQRLGTSSIAVPVFHQGDIGAAIGVVAPADAYRELRRHVPAMQQLALKIEAATNHIPLETLISFYPDGPEDPDHEHNGSSEYPY</sequence>
<dbReference type="Pfam" id="PF09339">
    <property type="entry name" value="HTH_IclR"/>
    <property type="match status" value="1"/>
</dbReference>
<keyword evidence="1" id="KW-0805">Transcription regulation</keyword>
<dbReference type="SUPFAM" id="SSF55781">
    <property type="entry name" value="GAF domain-like"/>
    <property type="match status" value="1"/>
</dbReference>
<comment type="caution">
    <text evidence="6">The sequence shown here is derived from an EMBL/GenBank/DDBJ whole genome shotgun (WGS) entry which is preliminary data.</text>
</comment>
<dbReference type="PANTHER" id="PTHR30136">
    <property type="entry name" value="HELIX-TURN-HELIX TRANSCRIPTIONAL REGULATOR, ICLR FAMILY"/>
    <property type="match status" value="1"/>
</dbReference>
<keyword evidence="7" id="KW-1185">Reference proteome</keyword>
<dbReference type="RefSeq" id="WP_290195427.1">
    <property type="nucleotide sequence ID" value="NZ_CP047654.1"/>
</dbReference>